<dbReference type="VEuPathDB" id="FungiDB:DIURU_005535"/>
<feature type="region of interest" description="Disordered" evidence="1">
    <location>
        <begin position="108"/>
        <end position="138"/>
    </location>
</feature>
<comment type="caution">
    <text evidence="2">The sequence shown here is derived from an EMBL/GenBank/DDBJ whole genome shotgun (WGS) entry which is preliminary data.</text>
</comment>
<dbReference type="RefSeq" id="XP_034009764.1">
    <property type="nucleotide sequence ID" value="XM_034158528.1"/>
</dbReference>
<evidence type="ECO:0000256" key="1">
    <source>
        <dbReference type="SAM" id="MobiDB-lite"/>
    </source>
</evidence>
<dbReference type="OrthoDB" id="4026805at2759"/>
<keyword evidence="3" id="KW-1185">Reference proteome</keyword>
<protein>
    <submittedName>
        <fullName evidence="2">Uncharacterized protein</fullName>
    </submittedName>
</protein>
<organism evidence="2 3">
    <name type="scientific">Diutina rugosa</name>
    <name type="common">Yeast</name>
    <name type="synonym">Candida rugosa</name>
    <dbReference type="NCBI Taxonomy" id="5481"/>
    <lineage>
        <taxon>Eukaryota</taxon>
        <taxon>Fungi</taxon>
        <taxon>Dikarya</taxon>
        <taxon>Ascomycota</taxon>
        <taxon>Saccharomycotina</taxon>
        <taxon>Pichiomycetes</taxon>
        <taxon>Debaryomycetaceae</taxon>
        <taxon>Diutina</taxon>
    </lineage>
</organism>
<gene>
    <name evidence="2" type="ORF">DIURU_005535</name>
</gene>
<dbReference type="GeneID" id="54784186"/>
<proteinExistence type="predicted"/>
<evidence type="ECO:0000313" key="3">
    <source>
        <dbReference type="Proteomes" id="UP000449547"/>
    </source>
</evidence>
<evidence type="ECO:0000313" key="2">
    <source>
        <dbReference type="EMBL" id="KAA8897022.1"/>
    </source>
</evidence>
<sequence length="138" mass="15730">MSTIVTLHYNPARYRQATQTRPQTTYPAPNEAAEKSVSEALERMRNYQPQFTRSNGNVGLEYDTSADDQWMQDNHTVCDRLSFLRETYKAIQSIKRKGYKEAHLAAATSVEPVSRRPTPTPEFMSRVKDDGVPTESSE</sequence>
<name>A0A642UD84_DIURU</name>
<accession>A0A642UD84</accession>
<dbReference type="Proteomes" id="UP000449547">
    <property type="component" value="Unassembled WGS sequence"/>
</dbReference>
<dbReference type="EMBL" id="SWFT01000161">
    <property type="protein sequence ID" value="KAA8897022.1"/>
    <property type="molecule type" value="Genomic_DNA"/>
</dbReference>
<dbReference type="AlphaFoldDB" id="A0A642UD84"/>
<reference evidence="2 3" key="1">
    <citation type="submission" date="2019-07" db="EMBL/GenBank/DDBJ databases">
        <title>Genome assembly of two rare yeast pathogens: Diutina rugosa and Trichomonascus ciferrii.</title>
        <authorList>
            <person name="Mixao V."/>
            <person name="Saus E."/>
            <person name="Hansen A."/>
            <person name="Lass-Flor C."/>
            <person name="Gabaldon T."/>
        </authorList>
    </citation>
    <scope>NUCLEOTIDE SEQUENCE [LARGE SCALE GENOMIC DNA]</scope>
    <source>
        <strain evidence="2 3">CBS 613</strain>
    </source>
</reference>